<dbReference type="Proteomes" id="UP001179280">
    <property type="component" value="Unassembled WGS sequence"/>
</dbReference>
<reference evidence="1" key="1">
    <citation type="submission" date="2021-01" db="EMBL/GenBank/DDBJ databases">
        <title>Genomic Encyclopedia of Type Strains, Phase IV (KMG-IV): sequencing the most valuable type-strain genomes for metagenomic binning, comparative biology and taxonomic classification.</title>
        <authorList>
            <person name="Goeker M."/>
        </authorList>
    </citation>
    <scope>NUCLEOTIDE SEQUENCE</scope>
    <source>
        <strain evidence="1">DSM 21943</strain>
    </source>
</reference>
<proteinExistence type="predicted"/>
<evidence type="ECO:0000313" key="1">
    <source>
        <dbReference type="EMBL" id="MBM7839728.1"/>
    </source>
</evidence>
<name>A0ABS2SW50_9BACI</name>
<protein>
    <submittedName>
        <fullName evidence="1">Membrane protein YdbT with pleckstrin-like domain</fullName>
    </submittedName>
</protein>
<dbReference type="EMBL" id="JAFBCV010000009">
    <property type="protein sequence ID" value="MBM7839728.1"/>
    <property type="molecule type" value="Genomic_DNA"/>
</dbReference>
<gene>
    <name evidence="1" type="ORF">JOC54_003008</name>
</gene>
<accession>A0ABS2SW50</accession>
<keyword evidence="2" id="KW-1185">Reference proteome</keyword>
<comment type="caution">
    <text evidence="1">The sequence shown here is derived from an EMBL/GenBank/DDBJ whole genome shotgun (WGS) entry which is preliminary data.</text>
</comment>
<sequence length="32" mass="3777">MTMMTAKWKTQRKLVGDKLKIGRGLIDQRRTD</sequence>
<organism evidence="1 2">
    <name type="scientific">Shouchella xiaoxiensis</name>
    <dbReference type="NCBI Taxonomy" id="766895"/>
    <lineage>
        <taxon>Bacteria</taxon>
        <taxon>Bacillati</taxon>
        <taxon>Bacillota</taxon>
        <taxon>Bacilli</taxon>
        <taxon>Bacillales</taxon>
        <taxon>Bacillaceae</taxon>
        <taxon>Shouchella</taxon>
    </lineage>
</organism>
<evidence type="ECO:0000313" key="2">
    <source>
        <dbReference type="Proteomes" id="UP001179280"/>
    </source>
</evidence>